<keyword evidence="1" id="KW-1133">Transmembrane helix</keyword>
<reference evidence="2 3" key="1">
    <citation type="journal article" date="2014" name="PLoS Genet.">
        <title>Phylogenetically driven sequencing of extremely halophilic archaea reveals strategies for static and dynamic osmo-response.</title>
        <authorList>
            <person name="Becker E.A."/>
            <person name="Seitzer P.M."/>
            <person name="Tritt A."/>
            <person name="Larsen D."/>
            <person name="Krusor M."/>
            <person name="Yao A.I."/>
            <person name="Wu D."/>
            <person name="Madern D."/>
            <person name="Eisen J.A."/>
            <person name="Darling A.E."/>
            <person name="Facciotti M.T."/>
        </authorList>
    </citation>
    <scope>NUCLEOTIDE SEQUENCE [LARGE SCALE GENOMIC DNA]</scope>
    <source>
        <strain evidence="2 3">JCM 14089</strain>
    </source>
</reference>
<dbReference type="Proteomes" id="UP000011661">
    <property type="component" value="Unassembled WGS sequence"/>
</dbReference>
<evidence type="ECO:0000313" key="2">
    <source>
        <dbReference type="EMBL" id="ELY42352.1"/>
    </source>
</evidence>
<name>L9VZ77_9EURY</name>
<proteinExistence type="predicted"/>
<feature type="transmembrane region" description="Helical" evidence="1">
    <location>
        <begin position="12"/>
        <end position="34"/>
    </location>
</feature>
<dbReference type="PROSITE" id="PS51257">
    <property type="entry name" value="PROKAR_LIPOPROTEIN"/>
    <property type="match status" value="1"/>
</dbReference>
<sequence>MDEDRQKLVSMYVGLIVGCAALLVIGSVTGLAPIGLNRSVVIAFVGVTTLLYAVMFVTYIVANTHTP</sequence>
<gene>
    <name evidence="2" type="ORF">C495_15147</name>
</gene>
<comment type="caution">
    <text evidence="2">The sequence shown here is derived from an EMBL/GenBank/DDBJ whole genome shotgun (WGS) entry which is preliminary data.</text>
</comment>
<evidence type="ECO:0000256" key="1">
    <source>
        <dbReference type="SAM" id="Phobius"/>
    </source>
</evidence>
<keyword evidence="3" id="KW-1185">Reference proteome</keyword>
<dbReference type="EMBL" id="AOHX01000046">
    <property type="protein sequence ID" value="ELY42352.1"/>
    <property type="molecule type" value="Genomic_DNA"/>
</dbReference>
<protein>
    <submittedName>
        <fullName evidence="2">Uncharacterized protein</fullName>
    </submittedName>
</protein>
<evidence type="ECO:0000313" key="3">
    <source>
        <dbReference type="Proteomes" id="UP000011661"/>
    </source>
</evidence>
<dbReference type="AlphaFoldDB" id="L9VZ77"/>
<keyword evidence="1" id="KW-0812">Transmembrane</keyword>
<keyword evidence="1" id="KW-0472">Membrane</keyword>
<accession>L9VZ77</accession>
<feature type="transmembrane region" description="Helical" evidence="1">
    <location>
        <begin position="40"/>
        <end position="62"/>
    </location>
</feature>
<organism evidence="2 3">
    <name type="scientific">Natronorubrum sulfidifaciens JCM 14089</name>
    <dbReference type="NCBI Taxonomy" id="1230460"/>
    <lineage>
        <taxon>Archaea</taxon>
        <taxon>Methanobacteriati</taxon>
        <taxon>Methanobacteriota</taxon>
        <taxon>Stenosarchaea group</taxon>
        <taxon>Halobacteria</taxon>
        <taxon>Halobacteriales</taxon>
        <taxon>Natrialbaceae</taxon>
        <taxon>Natronorubrum</taxon>
    </lineage>
</organism>